<feature type="compositionally biased region" description="Polar residues" evidence="1">
    <location>
        <begin position="19"/>
        <end position="28"/>
    </location>
</feature>
<feature type="compositionally biased region" description="Basic and acidic residues" evidence="1">
    <location>
        <begin position="125"/>
        <end position="142"/>
    </location>
</feature>
<gene>
    <name evidence="2" type="ORF">RFI_24014</name>
</gene>
<dbReference type="Proteomes" id="UP000023152">
    <property type="component" value="Unassembled WGS sequence"/>
</dbReference>
<evidence type="ECO:0000256" key="1">
    <source>
        <dbReference type="SAM" id="MobiDB-lite"/>
    </source>
</evidence>
<evidence type="ECO:0000313" key="2">
    <source>
        <dbReference type="EMBL" id="ETO13358.1"/>
    </source>
</evidence>
<feature type="compositionally biased region" description="Pro residues" evidence="1">
    <location>
        <begin position="106"/>
        <end position="118"/>
    </location>
</feature>
<feature type="compositionally biased region" description="Basic and acidic residues" evidence="1">
    <location>
        <begin position="1"/>
        <end position="11"/>
    </location>
</feature>
<evidence type="ECO:0000313" key="3">
    <source>
        <dbReference type="Proteomes" id="UP000023152"/>
    </source>
</evidence>
<feature type="non-terminal residue" evidence="2">
    <location>
        <position position="1"/>
    </location>
</feature>
<protein>
    <submittedName>
        <fullName evidence="2">Uncharacterized protein</fullName>
    </submittedName>
</protein>
<dbReference type="AlphaFoldDB" id="X6MH76"/>
<organism evidence="2 3">
    <name type="scientific">Reticulomyxa filosa</name>
    <dbReference type="NCBI Taxonomy" id="46433"/>
    <lineage>
        <taxon>Eukaryota</taxon>
        <taxon>Sar</taxon>
        <taxon>Rhizaria</taxon>
        <taxon>Retaria</taxon>
        <taxon>Foraminifera</taxon>
        <taxon>Monothalamids</taxon>
        <taxon>Reticulomyxidae</taxon>
        <taxon>Reticulomyxa</taxon>
    </lineage>
</organism>
<feature type="region of interest" description="Disordered" evidence="1">
    <location>
        <begin position="105"/>
        <end position="143"/>
    </location>
</feature>
<proteinExistence type="predicted"/>
<reference evidence="2 3" key="1">
    <citation type="journal article" date="2013" name="Curr. Biol.">
        <title>The Genome of the Foraminiferan Reticulomyxa filosa.</title>
        <authorList>
            <person name="Glockner G."/>
            <person name="Hulsmann N."/>
            <person name="Schleicher M."/>
            <person name="Noegel A.A."/>
            <person name="Eichinger L."/>
            <person name="Gallinger C."/>
            <person name="Pawlowski J."/>
            <person name="Sierra R."/>
            <person name="Euteneuer U."/>
            <person name="Pillet L."/>
            <person name="Moustafa A."/>
            <person name="Platzer M."/>
            <person name="Groth M."/>
            <person name="Szafranski K."/>
            <person name="Schliwa M."/>
        </authorList>
    </citation>
    <scope>NUCLEOTIDE SEQUENCE [LARGE SCALE GENOMIC DNA]</scope>
</reference>
<feature type="region of interest" description="Disordered" evidence="1">
    <location>
        <begin position="1"/>
        <end position="28"/>
    </location>
</feature>
<dbReference type="EMBL" id="ASPP01020658">
    <property type="protein sequence ID" value="ETO13358.1"/>
    <property type="molecule type" value="Genomic_DNA"/>
</dbReference>
<feature type="region of interest" description="Disordered" evidence="1">
    <location>
        <begin position="196"/>
        <end position="236"/>
    </location>
</feature>
<comment type="caution">
    <text evidence="2">The sequence shown here is derived from an EMBL/GenBank/DDBJ whole genome shotgun (WGS) entry which is preliminary data.</text>
</comment>
<sequence length="293" mass="32431">NKEKEKEKDAPLTDAKLPDSSNTVDPSAQSIALPNFHSAALDSDTVESDIETVDSDVEPASNWKWRNSTTRLHSQSMHFSRAPFLSRRHSHSHIRVKSASQILYRPPLPRYNPPPIPLQTPLRNQDSDRDNSEYSESDHEAAEEVATAITATATATTTATAIATVTATTTTTSTTTTTRTSLSHFKNRLVKLLKPSNDNVSAEVPPPNPTSSLESENNPQVLPPPVSPTPQASTSQKQDNHVAYPFFYMHTNVPCLGRLETCASEILWIYGVFKYIALIFFRYCDDSVVHNVN</sequence>
<accession>X6MH76</accession>
<name>X6MH76_RETFI</name>
<keyword evidence="3" id="KW-1185">Reference proteome</keyword>